<dbReference type="PANTHER" id="PTHR31048">
    <property type="entry name" value="OS03G0233200 PROTEIN"/>
    <property type="match status" value="1"/>
</dbReference>
<evidence type="ECO:0000313" key="1">
    <source>
        <dbReference type="EMBL" id="KAK3220309.1"/>
    </source>
</evidence>
<evidence type="ECO:0008006" key="3">
    <source>
        <dbReference type="Google" id="ProtNLM"/>
    </source>
</evidence>
<accession>A0AAE0AMR7</accession>
<dbReference type="Pfam" id="PF00314">
    <property type="entry name" value="Thaumatin"/>
    <property type="match status" value="1"/>
</dbReference>
<gene>
    <name evidence="1" type="ORF">Dsin_014279</name>
</gene>
<dbReference type="Proteomes" id="UP001281410">
    <property type="component" value="Unassembled WGS sequence"/>
</dbReference>
<protein>
    <recommendedName>
        <fullName evidence="3">Thaumatin-like protein</fullName>
    </recommendedName>
</protein>
<keyword evidence="2" id="KW-1185">Reference proteome</keyword>
<dbReference type="Gene3D" id="2.60.110.10">
    <property type="entry name" value="Thaumatin"/>
    <property type="match status" value="1"/>
</dbReference>
<sequence length="140" mass="15249">MQPLVTYKTTIATRIGQQPCLVVARNSNMVKNGFSTPTVTLAAYGHEPIANLMQMGSENVRPETVTGLYTVNPTMGSSVQRTGGIQRNLYSSVSAKNCNPTAYSKSLKDLCPDVYTYPADHDSEFTCPNGTDYKVVFCPN</sequence>
<name>A0AAE0AMR7_9ROSI</name>
<dbReference type="SUPFAM" id="SSF49870">
    <property type="entry name" value="Osmotin, thaumatin-like protein"/>
    <property type="match status" value="1"/>
</dbReference>
<evidence type="ECO:0000313" key="2">
    <source>
        <dbReference type="Proteomes" id="UP001281410"/>
    </source>
</evidence>
<dbReference type="InterPro" id="IPR037176">
    <property type="entry name" value="Osmotin/thaumatin-like_sf"/>
</dbReference>
<dbReference type="EMBL" id="JANJYJ010000004">
    <property type="protein sequence ID" value="KAK3220309.1"/>
    <property type="molecule type" value="Genomic_DNA"/>
</dbReference>
<organism evidence="1 2">
    <name type="scientific">Dipteronia sinensis</name>
    <dbReference type="NCBI Taxonomy" id="43782"/>
    <lineage>
        <taxon>Eukaryota</taxon>
        <taxon>Viridiplantae</taxon>
        <taxon>Streptophyta</taxon>
        <taxon>Embryophyta</taxon>
        <taxon>Tracheophyta</taxon>
        <taxon>Spermatophyta</taxon>
        <taxon>Magnoliopsida</taxon>
        <taxon>eudicotyledons</taxon>
        <taxon>Gunneridae</taxon>
        <taxon>Pentapetalae</taxon>
        <taxon>rosids</taxon>
        <taxon>malvids</taxon>
        <taxon>Sapindales</taxon>
        <taxon>Sapindaceae</taxon>
        <taxon>Hippocastanoideae</taxon>
        <taxon>Acereae</taxon>
        <taxon>Dipteronia</taxon>
    </lineage>
</organism>
<dbReference type="AlphaFoldDB" id="A0AAE0AMR7"/>
<reference evidence="1" key="1">
    <citation type="journal article" date="2023" name="Plant J.">
        <title>Genome sequences and population genomics provide insights into the demographic history, inbreeding, and mutation load of two 'living fossil' tree species of Dipteronia.</title>
        <authorList>
            <person name="Feng Y."/>
            <person name="Comes H.P."/>
            <person name="Chen J."/>
            <person name="Zhu S."/>
            <person name="Lu R."/>
            <person name="Zhang X."/>
            <person name="Li P."/>
            <person name="Qiu J."/>
            <person name="Olsen K.M."/>
            <person name="Qiu Y."/>
        </authorList>
    </citation>
    <scope>NUCLEOTIDE SEQUENCE</scope>
    <source>
        <strain evidence="1">NBL</strain>
    </source>
</reference>
<dbReference type="InterPro" id="IPR001938">
    <property type="entry name" value="Thaumatin"/>
</dbReference>
<proteinExistence type="predicted"/>
<comment type="caution">
    <text evidence="1">The sequence shown here is derived from an EMBL/GenBank/DDBJ whole genome shotgun (WGS) entry which is preliminary data.</text>
</comment>
<dbReference type="SMART" id="SM00205">
    <property type="entry name" value="THN"/>
    <property type="match status" value="1"/>
</dbReference>
<dbReference type="PROSITE" id="PS51367">
    <property type="entry name" value="THAUMATIN_2"/>
    <property type="match status" value="1"/>
</dbReference>